<dbReference type="PANTHER" id="PTHR44591">
    <property type="entry name" value="STRESS RESPONSE REGULATOR PROTEIN 1"/>
    <property type="match status" value="1"/>
</dbReference>
<dbReference type="AlphaFoldDB" id="A0A9D5Q5K0"/>
<dbReference type="InterPro" id="IPR011006">
    <property type="entry name" value="CheY-like_superfamily"/>
</dbReference>
<comment type="caution">
    <text evidence="6">The sequence shown here is derived from an EMBL/GenBank/DDBJ whole genome shotgun (WGS) entry which is preliminary data.</text>
</comment>
<dbReference type="SMART" id="SM00448">
    <property type="entry name" value="REC"/>
    <property type="match status" value="1"/>
</dbReference>
<dbReference type="PANTHER" id="PTHR44591:SF14">
    <property type="entry name" value="PROTEIN PILG"/>
    <property type="match status" value="1"/>
</dbReference>
<dbReference type="Gene3D" id="3.40.50.2300">
    <property type="match status" value="1"/>
</dbReference>
<evidence type="ECO:0000256" key="4">
    <source>
        <dbReference type="SAM" id="MobiDB-lite"/>
    </source>
</evidence>
<gene>
    <name evidence="6" type="ORF">GF339_07515</name>
</gene>
<protein>
    <submittedName>
        <fullName evidence="6">Response regulator</fullName>
    </submittedName>
</protein>
<name>A0A9D5Q5K0_9BACT</name>
<evidence type="ECO:0000259" key="5">
    <source>
        <dbReference type="PROSITE" id="PS50110"/>
    </source>
</evidence>
<dbReference type="Proteomes" id="UP000649604">
    <property type="component" value="Unassembled WGS sequence"/>
</dbReference>
<dbReference type="InterPro" id="IPR050595">
    <property type="entry name" value="Bact_response_regulator"/>
</dbReference>
<evidence type="ECO:0000256" key="3">
    <source>
        <dbReference type="PROSITE-ProRule" id="PRU00169"/>
    </source>
</evidence>
<keyword evidence="2" id="KW-0902">Two-component regulatory system</keyword>
<dbReference type="GO" id="GO:0000160">
    <property type="term" value="P:phosphorelay signal transduction system"/>
    <property type="evidence" value="ECO:0007669"/>
    <property type="project" value="UniProtKB-KW"/>
</dbReference>
<evidence type="ECO:0000256" key="2">
    <source>
        <dbReference type="ARBA" id="ARBA00023012"/>
    </source>
</evidence>
<evidence type="ECO:0000256" key="1">
    <source>
        <dbReference type="ARBA" id="ARBA00022553"/>
    </source>
</evidence>
<dbReference type="EMBL" id="WJJP01000234">
    <property type="protein sequence ID" value="MBD3324418.1"/>
    <property type="molecule type" value="Genomic_DNA"/>
</dbReference>
<reference evidence="6" key="1">
    <citation type="submission" date="2019-11" db="EMBL/GenBank/DDBJ databases">
        <title>Microbial mats filling the niche in hypersaline microbial mats.</title>
        <authorList>
            <person name="Wong H.L."/>
            <person name="Macleod F.I."/>
            <person name="White R.A. III"/>
            <person name="Burns B.P."/>
        </authorList>
    </citation>
    <scope>NUCLEOTIDE SEQUENCE</scope>
    <source>
        <strain evidence="6">Rbin_158</strain>
    </source>
</reference>
<dbReference type="InterPro" id="IPR001789">
    <property type="entry name" value="Sig_transdc_resp-reg_receiver"/>
</dbReference>
<feature type="compositionally biased region" description="Low complexity" evidence="4">
    <location>
        <begin position="223"/>
        <end position="244"/>
    </location>
</feature>
<evidence type="ECO:0000313" key="7">
    <source>
        <dbReference type="Proteomes" id="UP000649604"/>
    </source>
</evidence>
<dbReference type="SUPFAM" id="SSF52172">
    <property type="entry name" value="CheY-like"/>
    <property type="match status" value="1"/>
</dbReference>
<accession>A0A9D5Q5K0</accession>
<feature type="domain" description="Response regulatory" evidence="5">
    <location>
        <begin position="4"/>
        <end position="121"/>
    </location>
</feature>
<keyword evidence="1 3" id="KW-0597">Phosphoprotein</keyword>
<dbReference type="Pfam" id="PF00072">
    <property type="entry name" value="Response_reg"/>
    <property type="match status" value="1"/>
</dbReference>
<evidence type="ECO:0000313" key="6">
    <source>
        <dbReference type="EMBL" id="MBD3324418.1"/>
    </source>
</evidence>
<feature type="region of interest" description="Disordered" evidence="4">
    <location>
        <begin position="213"/>
        <end position="244"/>
    </location>
</feature>
<sequence>MTQKVLVADDSIASQRLFEMVLTREGYDVITVGSGAEVLDQIKAQHPDIALIDAVMPEVDGYQICETVRNTPNFQNLPLILLAGTHEDVDQEKGISLVGNQGILNKPAKSDAILSKVRELLTAHEAEEAQIAEEPSLPETPVAEGIQEEPPFVEEEYEFDEDSEEADLVVEHEILDEEAELEAEGRVYEIEEEVEYGEPLEEIEEEVVEEIVEEQPPQPEPHVPVSEPETAAPGPAAAPESGLSAELSDEKLDMIADEIAQRLAHRLVPVLVHEIAQYVMQFPMAKQVVEKTSKQLVKELLPEIQQKD</sequence>
<proteinExistence type="predicted"/>
<feature type="modified residue" description="4-aspartylphosphate" evidence="3">
    <location>
        <position position="53"/>
    </location>
</feature>
<organism evidence="6 7">
    <name type="scientific">candidate division KSB3 bacterium</name>
    <dbReference type="NCBI Taxonomy" id="2044937"/>
    <lineage>
        <taxon>Bacteria</taxon>
        <taxon>candidate division KSB3</taxon>
    </lineage>
</organism>
<dbReference type="PROSITE" id="PS50110">
    <property type="entry name" value="RESPONSE_REGULATORY"/>
    <property type="match status" value="1"/>
</dbReference>